<dbReference type="PANTHER" id="PTHR43283">
    <property type="entry name" value="BETA-LACTAMASE-RELATED"/>
    <property type="match status" value="1"/>
</dbReference>
<feature type="signal peptide" evidence="1">
    <location>
        <begin position="1"/>
        <end position="16"/>
    </location>
</feature>
<dbReference type="InterPro" id="IPR050789">
    <property type="entry name" value="Diverse_Enzym_Activities"/>
</dbReference>
<protein>
    <submittedName>
        <fullName evidence="3">Beta-lactamase family protein</fullName>
    </submittedName>
</protein>
<evidence type="ECO:0000259" key="2">
    <source>
        <dbReference type="Pfam" id="PF00144"/>
    </source>
</evidence>
<name>A0ABT3FIG9_9BACT</name>
<feature type="domain" description="Beta-lactamase-related" evidence="2">
    <location>
        <begin position="24"/>
        <end position="369"/>
    </location>
</feature>
<dbReference type="Pfam" id="PF00144">
    <property type="entry name" value="Beta-lactamase"/>
    <property type="match status" value="1"/>
</dbReference>
<gene>
    <name evidence="3" type="ORF">OKA04_01325</name>
</gene>
<dbReference type="EMBL" id="JAPDDS010000001">
    <property type="protein sequence ID" value="MCW1883350.1"/>
    <property type="molecule type" value="Genomic_DNA"/>
</dbReference>
<evidence type="ECO:0000313" key="4">
    <source>
        <dbReference type="Proteomes" id="UP001207930"/>
    </source>
</evidence>
<dbReference type="RefSeq" id="WP_264499311.1">
    <property type="nucleotide sequence ID" value="NZ_JAPDDS010000001.1"/>
</dbReference>
<accession>A0ABT3FIG9</accession>
<sequence>MKPILFLSMLATTALAEVNPTISAAMDKLIAEKEIAGVVTLVGDDEKTLHLGANGFSDLENKASMEADALFWIASMSKPVTGTAVMMMQDAGKLSVDDPVSKYLPEFKDLKDASGKAVEVTIKQCLTHSSGLSEVSPQESGDIATLKDLMPLIVAKPVQFEPGTKWQYCQTSINTAARVVEVVSGESFPDFLDKHLFQPLGMENTTFYPTEKQAARLAVSYKRTGAGELEKTPLMFLGNKPITNKERYPRANGGLFSTAEDYEKFARMILRGGEVDGKRYVSEKAVKQMTTVQSGDLKTGFTPGNGWGLGWCVIREPQGVAATLSPGTFGHGGAYGTQAWIDPVKKRIHLLLIQRADLPNSDGSDIRKAFHEASAK</sequence>
<dbReference type="PANTHER" id="PTHR43283:SF3">
    <property type="entry name" value="BETA-LACTAMASE FAMILY PROTEIN (AFU_ORTHOLOGUE AFUA_5G07500)"/>
    <property type="match status" value="1"/>
</dbReference>
<evidence type="ECO:0000313" key="3">
    <source>
        <dbReference type="EMBL" id="MCW1883350.1"/>
    </source>
</evidence>
<proteinExistence type="predicted"/>
<organism evidence="3 4">
    <name type="scientific">Luteolibacter flavescens</name>
    <dbReference type="NCBI Taxonomy" id="1859460"/>
    <lineage>
        <taxon>Bacteria</taxon>
        <taxon>Pseudomonadati</taxon>
        <taxon>Verrucomicrobiota</taxon>
        <taxon>Verrucomicrobiia</taxon>
        <taxon>Verrucomicrobiales</taxon>
        <taxon>Verrucomicrobiaceae</taxon>
        <taxon>Luteolibacter</taxon>
    </lineage>
</organism>
<dbReference type="SUPFAM" id="SSF56601">
    <property type="entry name" value="beta-lactamase/transpeptidase-like"/>
    <property type="match status" value="1"/>
</dbReference>
<dbReference type="Proteomes" id="UP001207930">
    <property type="component" value="Unassembled WGS sequence"/>
</dbReference>
<keyword evidence="4" id="KW-1185">Reference proteome</keyword>
<dbReference type="Gene3D" id="3.40.710.10">
    <property type="entry name" value="DD-peptidase/beta-lactamase superfamily"/>
    <property type="match status" value="1"/>
</dbReference>
<reference evidence="3 4" key="1">
    <citation type="submission" date="2022-10" db="EMBL/GenBank/DDBJ databases">
        <title>Luteolibacter flavescens strain MCCC 1K03193, whole genome shotgun sequencing project.</title>
        <authorList>
            <person name="Zhao G."/>
            <person name="Shen L."/>
        </authorList>
    </citation>
    <scope>NUCLEOTIDE SEQUENCE [LARGE SCALE GENOMIC DNA]</scope>
    <source>
        <strain evidence="3 4">MCCC 1K03193</strain>
    </source>
</reference>
<comment type="caution">
    <text evidence="3">The sequence shown here is derived from an EMBL/GenBank/DDBJ whole genome shotgun (WGS) entry which is preliminary data.</text>
</comment>
<feature type="chain" id="PRO_5047254895" evidence="1">
    <location>
        <begin position="17"/>
        <end position="376"/>
    </location>
</feature>
<keyword evidence="1" id="KW-0732">Signal</keyword>
<dbReference type="InterPro" id="IPR001466">
    <property type="entry name" value="Beta-lactam-related"/>
</dbReference>
<dbReference type="InterPro" id="IPR012338">
    <property type="entry name" value="Beta-lactam/transpept-like"/>
</dbReference>
<evidence type="ECO:0000256" key="1">
    <source>
        <dbReference type="SAM" id="SignalP"/>
    </source>
</evidence>